<gene>
    <name evidence="2" type="ORF">ERUC_LOCUS44219</name>
</gene>
<reference evidence="2 3" key="1">
    <citation type="submission" date="2022-03" db="EMBL/GenBank/DDBJ databases">
        <authorList>
            <person name="Macdonald S."/>
            <person name="Ahmed S."/>
            <person name="Newling K."/>
        </authorList>
    </citation>
    <scope>NUCLEOTIDE SEQUENCE [LARGE SCALE GENOMIC DNA]</scope>
</reference>
<keyword evidence="3" id="KW-1185">Reference proteome</keyword>
<dbReference type="EMBL" id="CAKOAT010960709">
    <property type="protein sequence ID" value="CAH8391736.1"/>
    <property type="molecule type" value="Genomic_DNA"/>
</dbReference>
<dbReference type="Proteomes" id="UP001642260">
    <property type="component" value="Unassembled WGS sequence"/>
</dbReference>
<evidence type="ECO:0000313" key="3">
    <source>
        <dbReference type="Proteomes" id="UP001642260"/>
    </source>
</evidence>
<evidence type="ECO:0000313" key="2">
    <source>
        <dbReference type="EMBL" id="CAH8391736.1"/>
    </source>
</evidence>
<name>A0ABC8M625_ERUVS</name>
<protein>
    <submittedName>
        <fullName evidence="2">Uncharacterized protein</fullName>
    </submittedName>
</protein>
<evidence type="ECO:0000256" key="1">
    <source>
        <dbReference type="SAM" id="MobiDB-lite"/>
    </source>
</evidence>
<dbReference type="AlphaFoldDB" id="A0ABC8M625"/>
<dbReference type="PANTHER" id="PTHR45023:SF4">
    <property type="entry name" value="GLYCINE-RICH PROTEIN-RELATED"/>
    <property type="match status" value="1"/>
</dbReference>
<proteinExistence type="predicted"/>
<comment type="caution">
    <text evidence="2">The sequence shown here is derived from an EMBL/GenBank/DDBJ whole genome shotgun (WGS) entry which is preliminary data.</text>
</comment>
<organism evidence="2 3">
    <name type="scientific">Eruca vesicaria subsp. sativa</name>
    <name type="common">Garden rocket</name>
    <name type="synonym">Eruca sativa</name>
    <dbReference type="NCBI Taxonomy" id="29727"/>
    <lineage>
        <taxon>Eukaryota</taxon>
        <taxon>Viridiplantae</taxon>
        <taxon>Streptophyta</taxon>
        <taxon>Embryophyta</taxon>
        <taxon>Tracheophyta</taxon>
        <taxon>Spermatophyta</taxon>
        <taxon>Magnoliopsida</taxon>
        <taxon>eudicotyledons</taxon>
        <taxon>Gunneridae</taxon>
        <taxon>Pentapetalae</taxon>
        <taxon>rosids</taxon>
        <taxon>malvids</taxon>
        <taxon>Brassicales</taxon>
        <taxon>Brassicaceae</taxon>
        <taxon>Brassiceae</taxon>
        <taxon>Eruca</taxon>
    </lineage>
</organism>
<dbReference type="PANTHER" id="PTHR45023">
    <property type="match status" value="1"/>
</dbReference>
<sequence>MDSSNPFTQPSTYLDLLSSQHYEPLSPSVAVGSQWTVAPSQDEETTEERKGRKNWSQKEDLVLVSAWLNTSKDPIIGNEQKGGSFLNLCSMFFLCQLNLNSM</sequence>
<accession>A0ABC8M625</accession>
<feature type="region of interest" description="Disordered" evidence="1">
    <location>
        <begin position="33"/>
        <end position="54"/>
    </location>
</feature>